<comment type="caution">
    <text evidence="2">The sequence shown here is derived from an EMBL/GenBank/DDBJ whole genome shotgun (WGS) entry which is preliminary data.</text>
</comment>
<dbReference type="Proteomes" id="UP000230750">
    <property type="component" value="Unassembled WGS sequence"/>
</dbReference>
<keyword evidence="3" id="KW-1185">Reference proteome</keyword>
<feature type="region of interest" description="Disordered" evidence="1">
    <location>
        <begin position="1"/>
        <end position="22"/>
    </location>
</feature>
<feature type="compositionally biased region" description="Basic residues" evidence="1">
    <location>
        <begin position="91"/>
        <end position="106"/>
    </location>
</feature>
<evidence type="ECO:0000313" key="3">
    <source>
        <dbReference type="Proteomes" id="UP000230750"/>
    </source>
</evidence>
<evidence type="ECO:0000313" key="2">
    <source>
        <dbReference type="EMBL" id="PIK62704.1"/>
    </source>
</evidence>
<dbReference type="AlphaFoldDB" id="A0A2G8LR57"/>
<feature type="compositionally biased region" description="Polar residues" evidence="1">
    <location>
        <begin position="1"/>
        <end position="15"/>
    </location>
</feature>
<reference evidence="2 3" key="1">
    <citation type="journal article" date="2017" name="PLoS Biol.">
        <title>The sea cucumber genome provides insights into morphological evolution and visceral regeneration.</title>
        <authorList>
            <person name="Zhang X."/>
            <person name="Sun L."/>
            <person name="Yuan J."/>
            <person name="Sun Y."/>
            <person name="Gao Y."/>
            <person name="Zhang L."/>
            <person name="Li S."/>
            <person name="Dai H."/>
            <person name="Hamel J.F."/>
            <person name="Liu C."/>
            <person name="Yu Y."/>
            <person name="Liu S."/>
            <person name="Lin W."/>
            <person name="Guo K."/>
            <person name="Jin S."/>
            <person name="Xu P."/>
            <person name="Storey K.B."/>
            <person name="Huan P."/>
            <person name="Zhang T."/>
            <person name="Zhou Y."/>
            <person name="Zhang J."/>
            <person name="Lin C."/>
            <person name="Li X."/>
            <person name="Xing L."/>
            <person name="Huo D."/>
            <person name="Sun M."/>
            <person name="Wang L."/>
            <person name="Mercier A."/>
            <person name="Li F."/>
            <person name="Yang H."/>
            <person name="Xiang J."/>
        </authorList>
    </citation>
    <scope>NUCLEOTIDE SEQUENCE [LARGE SCALE GENOMIC DNA]</scope>
    <source>
        <strain evidence="2">Shaxun</strain>
        <tissue evidence="2">Muscle</tissue>
    </source>
</reference>
<organism evidence="2 3">
    <name type="scientific">Stichopus japonicus</name>
    <name type="common">Sea cucumber</name>
    <dbReference type="NCBI Taxonomy" id="307972"/>
    <lineage>
        <taxon>Eukaryota</taxon>
        <taxon>Metazoa</taxon>
        <taxon>Echinodermata</taxon>
        <taxon>Eleutherozoa</taxon>
        <taxon>Echinozoa</taxon>
        <taxon>Holothuroidea</taxon>
        <taxon>Aspidochirotacea</taxon>
        <taxon>Aspidochirotida</taxon>
        <taxon>Stichopodidae</taxon>
        <taxon>Apostichopus</taxon>
    </lineage>
</organism>
<sequence length="229" mass="24960">MDSQSTQDSENQDASANEEMSIVLTRLSKRHLLNSSSEASDYSHKENIPARVGDPYDADLETTDAASTAGESDMEFSAGHIKGILSPSRYSNRRTRQNSKGIKKKVTIKEEAGKDEDSSTPKTDSALSLDTSLKRCFPKLYASDTSTPQSAGSESKSELNDSAFGFDGLAAHEDLPFSPVSCLHPRLSAECILLCHLGHLVQTELPNRLLIPVDLGQMPPTEENVHREP</sequence>
<accession>A0A2G8LR57</accession>
<proteinExistence type="predicted"/>
<feature type="region of interest" description="Disordered" evidence="1">
    <location>
        <begin position="35"/>
        <end position="126"/>
    </location>
</feature>
<protein>
    <submittedName>
        <fullName evidence="2">Uncharacterized protein</fullName>
    </submittedName>
</protein>
<dbReference type="OrthoDB" id="10504391at2759"/>
<evidence type="ECO:0000256" key="1">
    <source>
        <dbReference type="SAM" id="MobiDB-lite"/>
    </source>
</evidence>
<dbReference type="EMBL" id="MRZV01000007">
    <property type="protein sequence ID" value="PIK62704.1"/>
    <property type="molecule type" value="Genomic_DNA"/>
</dbReference>
<feature type="compositionally biased region" description="Basic and acidic residues" evidence="1">
    <location>
        <begin position="107"/>
        <end position="119"/>
    </location>
</feature>
<name>A0A2G8LR57_STIJA</name>
<gene>
    <name evidence="2" type="ORF">BSL78_00399</name>
</gene>